<dbReference type="SUPFAM" id="SSF53756">
    <property type="entry name" value="UDP-Glycosyltransferase/glycogen phosphorylase"/>
    <property type="match status" value="1"/>
</dbReference>
<dbReference type="InterPro" id="IPR001296">
    <property type="entry name" value="Glyco_trans_1"/>
</dbReference>
<dbReference type="InterPro" id="IPR028098">
    <property type="entry name" value="Glyco_trans_4-like_N"/>
</dbReference>
<organism evidence="3 4">
    <name type="scientific">Negadavirga shengliensis</name>
    <dbReference type="NCBI Taxonomy" id="1389218"/>
    <lineage>
        <taxon>Bacteria</taxon>
        <taxon>Pseudomonadati</taxon>
        <taxon>Bacteroidota</taxon>
        <taxon>Cytophagia</taxon>
        <taxon>Cytophagales</taxon>
        <taxon>Cyclobacteriaceae</taxon>
        <taxon>Negadavirga</taxon>
    </lineage>
</organism>
<accession>A0ABV9SUN6</accession>
<dbReference type="PANTHER" id="PTHR45947:SF3">
    <property type="entry name" value="SULFOQUINOVOSYL TRANSFERASE SQD2"/>
    <property type="match status" value="1"/>
</dbReference>
<dbReference type="Pfam" id="PF00534">
    <property type="entry name" value="Glycos_transf_1"/>
    <property type="match status" value="1"/>
</dbReference>
<dbReference type="EMBL" id="JBHSJJ010000001">
    <property type="protein sequence ID" value="MFC4870077.1"/>
    <property type="molecule type" value="Genomic_DNA"/>
</dbReference>
<reference evidence="4" key="1">
    <citation type="journal article" date="2019" name="Int. J. Syst. Evol. Microbiol.">
        <title>The Global Catalogue of Microorganisms (GCM) 10K type strain sequencing project: providing services to taxonomists for standard genome sequencing and annotation.</title>
        <authorList>
            <consortium name="The Broad Institute Genomics Platform"/>
            <consortium name="The Broad Institute Genome Sequencing Center for Infectious Disease"/>
            <person name="Wu L."/>
            <person name="Ma J."/>
        </authorList>
    </citation>
    <scope>NUCLEOTIDE SEQUENCE [LARGE SCALE GENOMIC DNA]</scope>
    <source>
        <strain evidence="4">CGMCC 4.7466</strain>
    </source>
</reference>
<proteinExistence type="predicted"/>
<evidence type="ECO:0000259" key="2">
    <source>
        <dbReference type="Pfam" id="PF13579"/>
    </source>
</evidence>
<dbReference type="Gene3D" id="3.40.50.2000">
    <property type="entry name" value="Glycogen Phosphorylase B"/>
    <property type="match status" value="2"/>
</dbReference>
<dbReference type="RefSeq" id="WP_377060304.1">
    <property type="nucleotide sequence ID" value="NZ_JBHSJJ010000001.1"/>
</dbReference>
<protein>
    <submittedName>
        <fullName evidence="3">Glycosyltransferase family 4 protein</fullName>
    </submittedName>
</protein>
<dbReference type="InterPro" id="IPR050194">
    <property type="entry name" value="Glycosyltransferase_grp1"/>
</dbReference>
<evidence type="ECO:0000313" key="4">
    <source>
        <dbReference type="Proteomes" id="UP001595818"/>
    </source>
</evidence>
<dbReference type="CDD" id="cd03794">
    <property type="entry name" value="GT4_WbuB-like"/>
    <property type="match status" value="1"/>
</dbReference>
<gene>
    <name evidence="3" type="ORF">ACFPFU_00145</name>
</gene>
<comment type="caution">
    <text evidence="3">The sequence shown here is derived from an EMBL/GenBank/DDBJ whole genome shotgun (WGS) entry which is preliminary data.</text>
</comment>
<evidence type="ECO:0000259" key="1">
    <source>
        <dbReference type="Pfam" id="PF00534"/>
    </source>
</evidence>
<feature type="domain" description="Glycosyltransferase subfamily 4-like N-terminal" evidence="2">
    <location>
        <begin position="16"/>
        <end position="186"/>
    </location>
</feature>
<feature type="domain" description="Glycosyl transferase family 1" evidence="1">
    <location>
        <begin position="201"/>
        <end position="367"/>
    </location>
</feature>
<dbReference type="Pfam" id="PF13579">
    <property type="entry name" value="Glyco_trans_4_4"/>
    <property type="match status" value="1"/>
</dbReference>
<name>A0ABV9SUN6_9BACT</name>
<dbReference type="PANTHER" id="PTHR45947">
    <property type="entry name" value="SULFOQUINOVOSYL TRANSFERASE SQD2"/>
    <property type="match status" value="1"/>
</dbReference>
<keyword evidence="4" id="KW-1185">Reference proteome</keyword>
<evidence type="ECO:0000313" key="3">
    <source>
        <dbReference type="EMBL" id="MFC4870077.1"/>
    </source>
</evidence>
<sequence length="389" mass="43932">MRIIYIHQYYLTPREGGAIRSYHLSKGMAAAGVEVEVITAHNAPDYKCVAFDGVKVHYLPVPYDNAFGVLKRMGAFYAFVRKAKALIFQMVKPDLFFITSTPLTTGIIGLWAKRKWGIPYVFEVRDLWPEAPVQLGVIRNLFLKKYLYGLEEKIYGNAQKIVALSPGIEKYIHKKCREASIAVIPNFADMDFFQSELANPDVLELQPEKLTIAYTGAVGKVNGLESYLQLAAEAQKLGKPWQFVLMGKGAELSSLKKRSKQLGLLNFHFLSYGDKNAVRDLLAFSDLVYISFQDLPVLRTSSPNKFFDALAMGKPVIVNFKGWLLDMIKQNDMGNYHDQEDSSKILSYIQSLEEDPAMLERAGKNAERLAESRFSKKEAVSRLLDFLDS</sequence>
<dbReference type="Proteomes" id="UP001595818">
    <property type="component" value="Unassembled WGS sequence"/>
</dbReference>